<dbReference type="PANTHER" id="PTHR35525">
    <property type="entry name" value="BLL6575 PROTEIN"/>
    <property type="match status" value="1"/>
</dbReference>
<dbReference type="InterPro" id="IPR021005">
    <property type="entry name" value="Znf_CGNR"/>
</dbReference>
<dbReference type="RefSeq" id="WP_011874284.1">
    <property type="nucleotide sequence ID" value="NZ_BAAAGS010000115.1"/>
</dbReference>
<feature type="domain" description="Zinc finger CGNR" evidence="1">
    <location>
        <begin position="146"/>
        <end position="188"/>
    </location>
</feature>
<dbReference type="SUPFAM" id="SSF160904">
    <property type="entry name" value="Jann2411-like"/>
    <property type="match status" value="1"/>
</dbReference>
<evidence type="ECO:0000259" key="1">
    <source>
        <dbReference type="Pfam" id="PF11706"/>
    </source>
</evidence>
<dbReference type="InterPro" id="IPR023286">
    <property type="entry name" value="ABATE_dom_sf"/>
</dbReference>
<dbReference type="PANTHER" id="PTHR35525:SF3">
    <property type="entry name" value="BLL6575 PROTEIN"/>
    <property type="match status" value="1"/>
</dbReference>
<sequence>MQVLLDDYVRAAGIATALVNTAPEVAVSTGDLLAGPDSLARFLTEHGIRPDALADGRSPTADDVAEVHEVRAALREAIEAPDAATMTGLVESLVRDVAHGPGLRQDTDGRWQWSLGSRPGARVAEEVALVAGVGLLSTLRVLGHDRFRGCGSPTCNGVFVDTSRGGRRRYCEPEICGNRLNVAKHRARARAAREAAQQRERSPRR</sequence>
<keyword evidence="3" id="KW-1185">Reference proteome</keyword>
<evidence type="ECO:0000313" key="2">
    <source>
        <dbReference type="EMBL" id="GAA0564884.1"/>
    </source>
</evidence>
<dbReference type="Pfam" id="PF11706">
    <property type="entry name" value="zf-CGNR"/>
    <property type="match status" value="1"/>
</dbReference>
<dbReference type="Pfam" id="PF07336">
    <property type="entry name" value="ABATE"/>
    <property type="match status" value="1"/>
</dbReference>
<dbReference type="Gene3D" id="1.10.3300.10">
    <property type="entry name" value="Jann2411-like domain"/>
    <property type="match status" value="1"/>
</dbReference>
<gene>
    <name evidence="2" type="ORF">GCM10009533_70940</name>
</gene>
<dbReference type="InterPro" id="IPR010852">
    <property type="entry name" value="ABATE"/>
</dbReference>
<dbReference type="Proteomes" id="UP001500729">
    <property type="component" value="Unassembled WGS sequence"/>
</dbReference>
<protein>
    <recommendedName>
        <fullName evidence="1">Zinc finger CGNR domain-containing protein</fullName>
    </recommendedName>
</protein>
<organism evidence="2 3">
    <name type="scientific">Saccharopolyspora erythraea</name>
    <name type="common">Streptomyces erythraeus</name>
    <dbReference type="NCBI Taxonomy" id="1836"/>
    <lineage>
        <taxon>Bacteria</taxon>
        <taxon>Bacillati</taxon>
        <taxon>Actinomycetota</taxon>
        <taxon>Actinomycetes</taxon>
        <taxon>Pseudonocardiales</taxon>
        <taxon>Pseudonocardiaceae</taxon>
        <taxon>Saccharopolyspora</taxon>
    </lineage>
</organism>
<dbReference type="EMBL" id="BAAAGS010000115">
    <property type="protein sequence ID" value="GAA0564884.1"/>
    <property type="molecule type" value="Genomic_DNA"/>
</dbReference>
<accession>A0ABN1EFB6</accession>
<reference evidence="2 3" key="1">
    <citation type="journal article" date="2019" name="Int. J. Syst. Evol. Microbiol.">
        <title>The Global Catalogue of Microorganisms (GCM) 10K type strain sequencing project: providing services to taxonomists for standard genome sequencing and annotation.</title>
        <authorList>
            <consortium name="The Broad Institute Genomics Platform"/>
            <consortium name="The Broad Institute Genome Sequencing Center for Infectious Disease"/>
            <person name="Wu L."/>
            <person name="Ma J."/>
        </authorList>
    </citation>
    <scope>NUCLEOTIDE SEQUENCE [LARGE SCALE GENOMIC DNA]</scope>
    <source>
        <strain evidence="2 3">JCM 10303</strain>
    </source>
</reference>
<evidence type="ECO:0000313" key="3">
    <source>
        <dbReference type="Proteomes" id="UP001500729"/>
    </source>
</evidence>
<name>A0ABN1EFB6_SACER</name>
<proteinExistence type="predicted"/>
<comment type="caution">
    <text evidence="2">The sequence shown here is derived from an EMBL/GenBank/DDBJ whole genome shotgun (WGS) entry which is preliminary data.</text>
</comment>